<comment type="function">
    <text evidence="1 12">Required for the export of heme to the periplasm for the biogenesis of c-type cytochromes.</text>
</comment>
<evidence type="ECO:0000256" key="10">
    <source>
        <dbReference type="ARBA" id="ARBA00022989"/>
    </source>
</evidence>
<dbReference type="EMBL" id="FLOB01000005">
    <property type="protein sequence ID" value="SBS32816.1"/>
    <property type="molecule type" value="Genomic_DNA"/>
</dbReference>
<dbReference type="NCBIfam" id="TIGR01190">
    <property type="entry name" value="ccmB"/>
    <property type="match status" value="1"/>
</dbReference>
<dbReference type="STRING" id="1792290.MSP8886_02560"/>
<evidence type="ECO:0000256" key="8">
    <source>
        <dbReference type="ARBA" id="ARBA00022692"/>
    </source>
</evidence>
<dbReference type="InterPro" id="IPR026031">
    <property type="entry name" value="Cyt_c_CcmB_bac"/>
</dbReference>
<evidence type="ECO:0000256" key="13">
    <source>
        <dbReference type="SAM" id="Phobius"/>
    </source>
</evidence>
<comment type="subcellular location">
    <subcellularLocation>
        <location evidence="2">Cell inner membrane</location>
        <topology evidence="2">Multi-pass membrane protein</topology>
    </subcellularLocation>
</comment>
<keyword evidence="15" id="KW-1185">Reference proteome</keyword>
<dbReference type="PRINTS" id="PR01414">
    <property type="entry name" value="CCMBBIOGNSIS"/>
</dbReference>
<feature type="transmembrane region" description="Helical" evidence="13">
    <location>
        <begin position="126"/>
        <end position="146"/>
    </location>
</feature>
<dbReference type="PANTHER" id="PTHR30070:SF1">
    <property type="entry name" value="CYTOCHROME C BIOGENESIS B-RELATED"/>
    <property type="match status" value="1"/>
</dbReference>
<dbReference type="OrthoDB" id="9799895at2"/>
<evidence type="ECO:0000256" key="1">
    <source>
        <dbReference type="ARBA" id="ARBA00002442"/>
    </source>
</evidence>
<keyword evidence="10 13" id="KW-1133">Transmembrane helix</keyword>
<dbReference type="RefSeq" id="WP_067016972.1">
    <property type="nucleotide sequence ID" value="NZ_FLOB01000005.1"/>
</dbReference>
<keyword evidence="9 12" id="KW-0201">Cytochrome c-type biogenesis</keyword>
<feature type="transmembrane region" description="Helical" evidence="13">
    <location>
        <begin position="192"/>
        <end position="215"/>
    </location>
</feature>
<keyword evidence="6 12" id="KW-1003">Cell membrane</keyword>
<dbReference type="GO" id="GO:1903607">
    <property type="term" value="P:cytochrome c biosynthetic process"/>
    <property type="evidence" value="ECO:0007669"/>
    <property type="project" value="TreeGrafter"/>
</dbReference>
<dbReference type="GO" id="GO:0017004">
    <property type="term" value="P:cytochrome complex assembly"/>
    <property type="evidence" value="ECO:0007669"/>
    <property type="project" value="UniProtKB-KW"/>
</dbReference>
<evidence type="ECO:0000256" key="3">
    <source>
        <dbReference type="ARBA" id="ARBA00010544"/>
    </source>
</evidence>
<evidence type="ECO:0000256" key="9">
    <source>
        <dbReference type="ARBA" id="ARBA00022748"/>
    </source>
</evidence>
<comment type="similarity">
    <text evidence="3 12">Belongs to the CcmB/CycW/HelB family.</text>
</comment>
<organism evidence="14 15">
    <name type="scientific">Marinomonas spartinae</name>
    <dbReference type="NCBI Taxonomy" id="1792290"/>
    <lineage>
        <taxon>Bacteria</taxon>
        <taxon>Pseudomonadati</taxon>
        <taxon>Pseudomonadota</taxon>
        <taxon>Gammaproteobacteria</taxon>
        <taxon>Oceanospirillales</taxon>
        <taxon>Oceanospirillaceae</taxon>
        <taxon>Marinomonas</taxon>
    </lineage>
</organism>
<accession>A0A1A8TJ33</accession>
<dbReference type="InterPro" id="IPR003544">
    <property type="entry name" value="Cyt_c_biogenesis_CcmB"/>
</dbReference>
<sequence length="220" mass="23710">MTYFSYFKAECLVLFRRKQNLVNALLFFTLVIVLFPLGVDPSKAFLAPAAGGIIWCAAALSTVISLESMFKEDYADGSLEQLLVSGLSISWLVLLKVLVHWLGMIIPLLLLTPIFSEMLFLPDGVLGVLMTTLLLGTPGLFLIGSIGASLTVSLRQGALLMLLLILPFYFPIIIFSTSAIQAVASGLPYSGLLAIISAISLLALVMSPLMTPICLRASVR</sequence>
<keyword evidence="7 12" id="KW-0997">Cell inner membrane</keyword>
<evidence type="ECO:0000313" key="14">
    <source>
        <dbReference type="EMBL" id="SBS32816.1"/>
    </source>
</evidence>
<keyword evidence="11 12" id="KW-0472">Membrane</keyword>
<evidence type="ECO:0000256" key="5">
    <source>
        <dbReference type="ARBA" id="ARBA00022448"/>
    </source>
</evidence>
<dbReference type="GO" id="GO:0015232">
    <property type="term" value="F:heme transmembrane transporter activity"/>
    <property type="evidence" value="ECO:0007669"/>
    <property type="project" value="InterPro"/>
</dbReference>
<reference evidence="14 15" key="1">
    <citation type="submission" date="2016-06" db="EMBL/GenBank/DDBJ databases">
        <authorList>
            <person name="Kjaerup R.B."/>
            <person name="Dalgaard T.S."/>
            <person name="Juul-Madsen H.R."/>
        </authorList>
    </citation>
    <scope>NUCLEOTIDE SEQUENCE [LARGE SCALE GENOMIC DNA]</scope>
    <source>
        <strain evidence="14 15">CECT 8886</strain>
    </source>
</reference>
<dbReference type="AlphaFoldDB" id="A0A1A8TJ33"/>
<evidence type="ECO:0000256" key="7">
    <source>
        <dbReference type="ARBA" id="ARBA00022519"/>
    </source>
</evidence>
<keyword evidence="8 13" id="KW-0812">Transmembrane</keyword>
<feature type="transmembrane region" description="Helical" evidence="13">
    <location>
        <begin position="21"/>
        <end position="39"/>
    </location>
</feature>
<evidence type="ECO:0000256" key="11">
    <source>
        <dbReference type="ARBA" id="ARBA00023136"/>
    </source>
</evidence>
<dbReference type="PIRSF" id="PIRSF002764">
    <property type="entry name" value="CcmB"/>
    <property type="match status" value="1"/>
</dbReference>
<feature type="transmembrane region" description="Helical" evidence="13">
    <location>
        <begin position="45"/>
        <end position="70"/>
    </location>
</feature>
<evidence type="ECO:0000256" key="2">
    <source>
        <dbReference type="ARBA" id="ARBA00004429"/>
    </source>
</evidence>
<evidence type="ECO:0000256" key="12">
    <source>
        <dbReference type="PIRNR" id="PIRNR002764"/>
    </source>
</evidence>
<keyword evidence="5 12" id="KW-0813">Transport</keyword>
<feature type="transmembrane region" description="Helical" evidence="13">
    <location>
        <begin position="158"/>
        <end position="180"/>
    </location>
</feature>
<dbReference type="PANTHER" id="PTHR30070">
    <property type="entry name" value="HEME EXPORTER PROTEIN B"/>
    <property type="match status" value="1"/>
</dbReference>
<name>A0A1A8TJ33_9GAMM</name>
<evidence type="ECO:0000313" key="15">
    <source>
        <dbReference type="Proteomes" id="UP000092544"/>
    </source>
</evidence>
<dbReference type="Proteomes" id="UP000092544">
    <property type="component" value="Unassembled WGS sequence"/>
</dbReference>
<dbReference type="Pfam" id="PF03379">
    <property type="entry name" value="CcmB"/>
    <property type="match status" value="1"/>
</dbReference>
<feature type="transmembrane region" description="Helical" evidence="13">
    <location>
        <begin position="82"/>
        <end position="106"/>
    </location>
</feature>
<gene>
    <name evidence="14" type="primary">ccmB</name>
    <name evidence="14" type="ORF">MSP8886_02560</name>
</gene>
<dbReference type="GO" id="GO:0005886">
    <property type="term" value="C:plasma membrane"/>
    <property type="evidence" value="ECO:0007669"/>
    <property type="project" value="UniProtKB-SubCell"/>
</dbReference>
<protein>
    <recommendedName>
        <fullName evidence="4 12">Heme exporter protein B</fullName>
    </recommendedName>
</protein>
<evidence type="ECO:0000256" key="4">
    <source>
        <dbReference type="ARBA" id="ARBA00016452"/>
    </source>
</evidence>
<proteinExistence type="inferred from homology"/>
<evidence type="ECO:0000256" key="6">
    <source>
        <dbReference type="ARBA" id="ARBA00022475"/>
    </source>
</evidence>